<comment type="caution">
    <text evidence="2">The sequence shown here is derived from an EMBL/GenBank/DDBJ whole genome shotgun (WGS) entry which is preliminary data.</text>
</comment>
<accession>A0A323ULS2</accession>
<evidence type="ECO:0000313" key="2">
    <source>
        <dbReference type="EMBL" id="PZA13494.1"/>
    </source>
</evidence>
<dbReference type="GO" id="GO:0046872">
    <property type="term" value="F:metal ion binding"/>
    <property type="evidence" value="ECO:0007669"/>
    <property type="project" value="InterPro"/>
</dbReference>
<sequence>MTDWDDHPIAAIADAEPATFPAPALPPPIPEPLWRARPPLQTSAIALSLRSLAHSRIKLRTDPLPNMSAPVDPGTPFGVQHFTLLVLGHDEAAAFDYVESLIARGTATELIFLNLLAPTAQRLGEMWEDDTANFLNVTLGVSRLQRILRHLGESVADDHRVSGSGTVLLTTISGEQHSFGLTMVAEFFRRDGWDIWTGPFDSHLELISLVQDRAFDVVGFSIGGDRHLDQLKRDIENIRRESRNRHVAILLGGPLLVHQPELVSATGADGYAIDGSTAPRLARVLVHAARNRG</sequence>
<dbReference type="InterPro" id="IPR036724">
    <property type="entry name" value="Cobalamin-bd_sf"/>
</dbReference>
<protein>
    <submittedName>
        <fullName evidence="2">Cobalamin-binding protein</fullName>
    </submittedName>
</protein>
<dbReference type="OrthoDB" id="5498228at2"/>
<dbReference type="PROSITE" id="PS51332">
    <property type="entry name" value="B12_BINDING"/>
    <property type="match status" value="1"/>
</dbReference>
<organism evidence="2 3">
    <name type="scientific">Rhodopseudomonas palustris</name>
    <dbReference type="NCBI Taxonomy" id="1076"/>
    <lineage>
        <taxon>Bacteria</taxon>
        <taxon>Pseudomonadati</taxon>
        <taxon>Pseudomonadota</taxon>
        <taxon>Alphaproteobacteria</taxon>
        <taxon>Hyphomicrobiales</taxon>
        <taxon>Nitrobacteraceae</taxon>
        <taxon>Rhodopseudomonas</taxon>
    </lineage>
</organism>
<proteinExistence type="predicted"/>
<evidence type="ECO:0000259" key="1">
    <source>
        <dbReference type="PROSITE" id="PS51332"/>
    </source>
</evidence>
<dbReference type="Gene3D" id="3.40.50.280">
    <property type="entry name" value="Cobalamin-binding domain"/>
    <property type="match status" value="1"/>
</dbReference>
<dbReference type="Proteomes" id="UP000248134">
    <property type="component" value="Unassembled WGS sequence"/>
</dbReference>
<dbReference type="Pfam" id="PF02310">
    <property type="entry name" value="B12-binding"/>
    <property type="match status" value="1"/>
</dbReference>
<name>A0A323ULS2_RHOPL</name>
<dbReference type="CDD" id="cd02065">
    <property type="entry name" value="B12-binding_like"/>
    <property type="match status" value="1"/>
</dbReference>
<feature type="domain" description="B12-binding" evidence="1">
    <location>
        <begin position="164"/>
        <end position="293"/>
    </location>
</feature>
<evidence type="ECO:0000313" key="3">
    <source>
        <dbReference type="Proteomes" id="UP000248134"/>
    </source>
</evidence>
<dbReference type="InterPro" id="IPR006158">
    <property type="entry name" value="Cobalamin-bd"/>
</dbReference>
<gene>
    <name evidence="2" type="ORF">DNX69_03765</name>
</gene>
<dbReference type="GO" id="GO:0031419">
    <property type="term" value="F:cobalamin binding"/>
    <property type="evidence" value="ECO:0007669"/>
    <property type="project" value="InterPro"/>
</dbReference>
<reference evidence="2 3" key="1">
    <citation type="submission" date="2018-06" db="EMBL/GenBank/DDBJ databases">
        <title>Draft Whole-Genome Sequence of the purple photosynthetic bacterium Rhodospeudomonas palustris XCP.</title>
        <authorList>
            <person name="Rayyan A."/>
            <person name="Meyer T.E."/>
            <person name="Kyndt J.A."/>
        </authorList>
    </citation>
    <scope>NUCLEOTIDE SEQUENCE [LARGE SCALE GENOMIC DNA]</scope>
    <source>
        <strain evidence="2 3">XCP</strain>
    </source>
</reference>
<dbReference type="SUPFAM" id="SSF52242">
    <property type="entry name" value="Cobalamin (vitamin B12)-binding domain"/>
    <property type="match status" value="1"/>
</dbReference>
<dbReference type="AlphaFoldDB" id="A0A323ULS2"/>
<dbReference type="EMBL" id="QKQS01000006">
    <property type="protein sequence ID" value="PZA13494.1"/>
    <property type="molecule type" value="Genomic_DNA"/>
</dbReference>